<keyword evidence="1" id="KW-0175">Coiled coil</keyword>
<proteinExistence type="predicted"/>
<reference evidence="2" key="2">
    <citation type="journal article" date="2024" name="Plant">
        <title>Genomic evolution and insights into agronomic trait innovations of Sesamum species.</title>
        <authorList>
            <person name="Miao H."/>
            <person name="Wang L."/>
            <person name="Qu L."/>
            <person name="Liu H."/>
            <person name="Sun Y."/>
            <person name="Le M."/>
            <person name="Wang Q."/>
            <person name="Wei S."/>
            <person name="Zheng Y."/>
            <person name="Lin W."/>
            <person name="Duan Y."/>
            <person name="Cao H."/>
            <person name="Xiong S."/>
            <person name="Wang X."/>
            <person name="Wei L."/>
            <person name="Li C."/>
            <person name="Ma Q."/>
            <person name="Ju M."/>
            <person name="Zhao R."/>
            <person name="Li G."/>
            <person name="Mu C."/>
            <person name="Tian Q."/>
            <person name="Mei H."/>
            <person name="Zhang T."/>
            <person name="Gao T."/>
            <person name="Zhang H."/>
        </authorList>
    </citation>
    <scope>NUCLEOTIDE SEQUENCE</scope>
    <source>
        <strain evidence="2">G02</strain>
    </source>
</reference>
<organism evidence="2">
    <name type="scientific">Sesamum radiatum</name>
    <name type="common">Black benniseed</name>
    <dbReference type="NCBI Taxonomy" id="300843"/>
    <lineage>
        <taxon>Eukaryota</taxon>
        <taxon>Viridiplantae</taxon>
        <taxon>Streptophyta</taxon>
        <taxon>Embryophyta</taxon>
        <taxon>Tracheophyta</taxon>
        <taxon>Spermatophyta</taxon>
        <taxon>Magnoliopsida</taxon>
        <taxon>eudicotyledons</taxon>
        <taxon>Gunneridae</taxon>
        <taxon>Pentapetalae</taxon>
        <taxon>asterids</taxon>
        <taxon>lamiids</taxon>
        <taxon>Lamiales</taxon>
        <taxon>Pedaliaceae</taxon>
        <taxon>Sesamum</taxon>
    </lineage>
</organism>
<dbReference type="EMBL" id="JACGWJ010000003">
    <property type="protein sequence ID" value="KAL0431861.1"/>
    <property type="molecule type" value="Genomic_DNA"/>
</dbReference>
<name>A0AAW2VVH0_SESRA</name>
<feature type="coiled-coil region" evidence="1">
    <location>
        <begin position="6"/>
        <end position="33"/>
    </location>
</feature>
<evidence type="ECO:0000256" key="1">
    <source>
        <dbReference type="SAM" id="Coils"/>
    </source>
</evidence>
<reference evidence="2" key="1">
    <citation type="submission" date="2020-06" db="EMBL/GenBank/DDBJ databases">
        <authorList>
            <person name="Li T."/>
            <person name="Hu X."/>
            <person name="Zhang T."/>
            <person name="Song X."/>
            <person name="Zhang H."/>
            <person name="Dai N."/>
            <person name="Sheng W."/>
            <person name="Hou X."/>
            <person name="Wei L."/>
        </authorList>
    </citation>
    <scope>NUCLEOTIDE SEQUENCE</scope>
    <source>
        <strain evidence="2">G02</strain>
        <tissue evidence="2">Leaf</tissue>
    </source>
</reference>
<dbReference type="AlphaFoldDB" id="A0AAW2VVH0"/>
<accession>A0AAW2VVH0</accession>
<protein>
    <submittedName>
        <fullName evidence="2">Uncharacterized protein</fullName>
    </submittedName>
</protein>
<sequence>MEGFEANSIVLRLKHLKENLEELDRKIGQLSVNAQVAGQVQRANLDNVQVAMRSTMVASTAL</sequence>
<evidence type="ECO:0000313" key="2">
    <source>
        <dbReference type="EMBL" id="KAL0431861.1"/>
    </source>
</evidence>
<comment type="caution">
    <text evidence="2">The sequence shown here is derived from an EMBL/GenBank/DDBJ whole genome shotgun (WGS) entry which is preliminary data.</text>
</comment>
<gene>
    <name evidence="2" type="ORF">Sradi_0812100</name>
</gene>